<reference evidence="5 6" key="1">
    <citation type="submission" date="2014-04" db="EMBL/GenBank/DDBJ databases">
        <title>The Genome Sequence of Mycobacterium tuberculosis TKK-01-0051.</title>
        <authorList>
            <consortium name="The Broad Institute Genomics Platform"/>
            <consortium name="The Broad Institute Genome Sequencing Center for Infectious Disease"/>
            <person name="Earl A.M."/>
            <person name="Cohen K."/>
            <person name="Pym A."/>
            <person name="Bishai W."/>
            <person name="Maharaj K."/>
            <person name="Desjardins C."/>
            <person name="Abeel T."/>
            <person name="Young S."/>
            <person name="Zeng Q."/>
            <person name="Gargeya S."/>
            <person name="Abouelleil A."/>
            <person name="Alvarado L."/>
            <person name="Chapman S.B."/>
            <person name="Gainer-Dewar J."/>
            <person name="Goldberg J."/>
            <person name="Griggs A."/>
            <person name="Gujja S."/>
            <person name="Hansen M."/>
            <person name="Howarth C."/>
            <person name="Imamovic A."/>
            <person name="Larimer J."/>
            <person name="Murphy C."/>
            <person name="Naylor J."/>
            <person name="Pearson M."/>
            <person name="Poon T.W."/>
            <person name="Priest M."/>
            <person name="Roberts A."/>
            <person name="Saif S."/>
            <person name="Shea T."/>
            <person name="Sykes S."/>
            <person name="Wortman J."/>
            <person name="Nusbaum C."/>
            <person name="Birren B."/>
        </authorList>
    </citation>
    <scope>NUCLEOTIDE SEQUENCE [LARGE SCALE GENOMIC DNA]</scope>
    <source>
        <strain evidence="5 6">TKK-01-0051</strain>
    </source>
</reference>
<dbReference type="NCBIfam" id="NF010664">
    <property type="entry name" value="PRK14059.1-2"/>
    <property type="match status" value="1"/>
</dbReference>
<feature type="domain" description="Bacterial bifunctional deaminase-reductase C-terminal" evidence="4">
    <location>
        <begin position="47"/>
        <end position="258"/>
    </location>
</feature>
<evidence type="ECO:0000313" key="5">
    <source>
        <dbReference type="EMBL" id="KBZ63492.1"/>
    </source>
</evidence>
<keyword evidence="2" id="KW-0521">NADP</keyword>
<dbReference type="PATRIC" id="fig|1324261.3.peg.2219"/>
<dbReference type="Pfam" id="PF01872">
    <property type="entry name" value="RibD_C"/>
    <property type="match status" value="1"/>
</dbReference>
<dbReference type="Gene3D" id="3.40.430.10">
    <property type="entry name" value="Dihydrofolate Reductase, subunit A"/>
    <property type="match status" value="1"/>
</dbReference>
<evidence type="ECO:0000313" key="6">
    <source>
        <dbReference type="Proteomes" id="UP000025947"/>
    </source>
</evidence>
<name>A0A051U2R6_9MYCO</name>
<dbReference type="SUPFAM" id="SSF53597">
    <property type="entry name" value="Dihydrofolate reductase-like"/>
    <property type="match status" value="1"/>
</dbReference>
<keyword evidence="3" id="KW-0560">Oxidoreductase</keyword>
<dbReference type="EMBL" id="JLXW01000006">
    <property type="protein sequence ID" value="KBZ63492.1"/>
    <property type="molecule type" value="Genomic_DNA"/>
</dbReference>
<dbReference type="AlphaFoldDB" id="A0A051U2R6"/>
<dbReference type="InterPro" id="IPR002734">
    <property type="entry name" value="RibDG_C"/>
</dbReference>
<sequence>MPDSGGPESFATSATSETPLSLLGAIRGLDDGDLPRLYDYPEHDGTWVRANFITSIDGGATTGGSSGAMGGPGDRFIFNLLRELADVIVVGAGTVRIEGYSGAQVGAAERQRRQARGQSEVPQLAIVTGSGHLNRDMAVFTRTEVQPLVLTCTAAAEQTRRALSGLCEVLDCSGRDPERVDEAALLAALAARGMRHILTEGGPTLLDSLMRRDMLDELCLTIAPCLVGGQARRIATGPGQLLTRMRCAHVLTDDAGYLYTRYVKA</sequence>
<dbReference type="InterPro" id="IPR024072">
    <property type="entry name" value="DHFR-like_dom_sf"/>
</dbReference>
<dbReference type="NCBIfam" id="NF010665">
    <property type="entry name" value="PRK14059.1-4"/>
    <property type="match status" value="1"/>
</dbReference>
<protein>
    <recommendedName>
        <fullName evidence="4">Bacterial bifunctional deaminase-reductase C-terminal domain-containing protein</fullName>
    </recommendedName>
</protein>
<dbReference type="InterPro" id="IPR050765">
    <property type="entry name" value="Riboflavin_Biosynth_HTPR"/>
</dbReference>
<organism evidence="5 6">
    <name type="scientific">Mycobacterium [tuberculosis] TKK-01-0051</name>
    <dbReference type="NCBI Taxonomy" id="1324261"/>
    <lineage>
        <taxon>Bacteria</taxon>
        <taxon>Bacillati</taxon>
        <taxon>Actinomycetota</taxon>
        <taxon>Actinomycetes</taxon>
        <taxon>Mycobacteriales</taxon>
        <taxon>Mycobacteriaceae</taxon>
        <taxon>Mycobacterium</taxon>
        <taxon>Mycobacterium avium complex (MAC)</taxon>
    </lineage>
</organism>
<evidence type="ECO:0000256" key="1">
    <source>
        <dbReference type="ARBA" id="ARBA00005104"/>
    </source>
</evidence>
<dbReference type="Proteomes" id="UP000025947">
    <property type="component" value="Unassembled WGS sequence"/>
</dbReference>
<keyword evidence="6" id="KW-1185">Reference proteome</keyword>
<evidence type="ECO:0000256" key="2">
    <source>
        <dbReference type="ARBA" id="ARBA00022857"/>
    </source>
</evidence>
<dbReference type="RefSeq" id="WP_044485045.1">
    <property type="nucleotide sequence ID" value="NZ_KK328284.1"/>
</dbReference>
<evidence type="ECO:0000256" key="3">
    <source>
        <dbReference type="ARBA" id="ARBA00023002"/>
    </source>
</evidence>
<dbReference type="HOGENOM" id="CLU_036590_7_2_11"/>
<dbReference type="GO" id="GO:0009231">
    <property type="term" value="P:riboflavin biosynthetic process"/>
    <property type="evidence" value="ECO:0007669"/>
    <property type="project" value="InterPro"/>
</dbReference>
<evidence type="ECO:0000259" key="4">
    <source>
        <dbReference type="Pfam" id="PF01872"/>
    </source>
</evidence>
<comment type="caution">
    <text evidence="5">The sequence shown here is derived from an EMBL/GenBank/DDBJ whole genome shotgun (WGS) entry which is preliminary data.</text>
</comment>
<dbReference type="PANTHER" id="PTHR38011:SF7">
    <property type="entry name" value="2,5-DIAMINO-6-RIBOSYLAMINO-4(3H)-PYRIMIDINONE 5'-PHOSPHATE REDUCTASE"/>
    <property type="match status" value="1"/>
</dbReference>
<comment type="pathway">
    <text evidence="1">Cofactor biosynthesis; riboflavin biosynthesis.</text>
</comment>
<dbReference type="NCBIfam" id="NF010663">
    <property type="entry name" value="PRK14059.1-1"/>
    <property type="match status" value="1"/>
</dbReference>
<gene>
    <name evidence="5" type="ORF">K875_02198</name>
</gene>
<proteinExistence type="predicted"/>
<dbReference type="GO" id="GO:0008703">
    <property type="term" value="F:5-amino-6-(5-phosphoribosylamino)uracil reductase activity"/>
    <property type="evidence" value="ECO:0007669"/>
    <property type="project" value="InterPro"/>
</dbReference>
<accession>A0A051U2R6</accession>
<dbReference type="PANTHER" id="PTHR38011">
    <property type="entry name" value="DIHYDROFOLATE REDUCTASE FAMILY PROTEIN (AFU_ORTHOLOGUE AFUA_8G06820)"/>
    <property type="match status" value="1"/>
</dbReference>